<feature type="compositionally biased region" description="Low complexity" evidence="1">
    <location>
        <begin position="120"/>
        <end position="160"/>
    </location>
</feature>
<feature type="compositionally biased region" description="Polar residues" evidence="1">
    <location>
        <begin position="62"/>
        <end position="80"/>
    </location>
</feature>
<organism evidence="2 3">
    <name type="scientific">Talaromyces atroroseus</name>
    <dbReference type="NCBI Taxonomy" id="1441469"/>
    <lineage>
        <taxon>Eukaryota</taxon>
        <taxon>Fungi</taxon>
        <taxon>Dikarya</taxon>
        <taxon>Ascomycota</taxon>
        <taxon>Pezizomycotina</taxon>
        <taxon>Eurotiomycetes</taxon>
        <taxon>Eurotiomycetidae</taxon>
        <taxon>Eurotiales</taxon>
        <taxon>Trichocomaceae</taxon>
        <taxon>Talaromyces</taxon>
        <taxon>Talaromyces sect. Trachyspermi</taxon>
    </lineage>
</organism>
<protein>
    <submittedName>
        <fullName evidence="2">Uncharacterized protein</fullName>
    </submittedName>
</protein>
<evidence type="ECO:0000313" key="3">
    <source>
        <dbReference type="Proteomes" id="UP000214365"/>
    </source>
</evidence>
<dbReference type="EMBL" id="LFMY01000001">
    <property type="protein sequence ID" value="OKL64001.1"/>
    <property type="molecule type" value="Genomic_DNA"/>
</dbReference>
<feature type="region of interest" description="Disordered" evidence="1">
    <location>
        <begin position="1"/>
        <end position="160"/>
    </location>
</feature>
<dbReference type="AlphaFoldDB" id="A0A225AQV4"/>
<feature type="compositionally biased region" description="Low complexity" evidence="1">
    <location>
        <begin position="36"/>
        <end position="45"/>
    </location>
</feature>
<comment type="caution">
    <text evidence="2">The sequence shown here is derived from an EMBL/GenBank/DDBJ whole genome shotgun (WGS) entry which is preliminary data.</text>
</comment>
<name>A0A225AQV4_TALAT</name>
<evidence type="ECO:0000313" key="2">
    <source>
        <dbReference type="EMBL" id="OKL64001.1"/>
    </source>
</evidence>
<sequence>MAARVQMQGNNMADYRMYQMPRRPVGGSHHAGLQFQPSEASSPQQHQPPPQRLAPNYDQPAYAQSQPHQRSAQYSRNSDSYQYHHHHHPHAFHRQAQHPQQQQQYHHYNQVPLAAGPVPSRTLSNATTSTSSTGGNRVTNTMSTASSDIHRSASSRSASAPLSYVALMRRQKGTVWCDRAQPEDPRLQAQKRAAKQRAHLELHGSSGRSSTFASGKIRHSGKAGPSFSPSTLIGATVPVRLSANEIGDDDGDDHSSEGGPYHRRTGSARSSLGSMQRYPSGYQRPQGKTPPNEQADIPEVAETAAATTGAAGPDAAQSLDSANDSLTSSLRDLTTEDQDLHDEHDFGNIGEMGAPAAAPTAMQKAKKADDLRRRGSVDDRTTSLTGVRLFVANPDADD</sequence>
<accession>A0A225AQV4</accession>
<dbReference type="Proteomes" id="UP000214365">
    <property type="component" value="Unassembled WGS sequence"/>
</dbReference>
<feature type="region of interest" description="Disordered" evidence="1">
    <location>
        <begin position="243"/>
        <end position="333"/>
    </location>
</feature>
<dbReference type="GeneID" id="31000113"/>
<feature type="compositionally biased region" description="Basic residues" evidence="1">
    <location>
        <begin position="83"/>
        <end position="96"/>
    </location>
</feature>
<proteinExistence type="predicted"/>
<dbReference type="STRING" id="1441469.A0A225AQV4"/>
<reference evidence="2 3" key="1">
    <citation type="submission" date="2015-06" db="EMBL/GenBank/DDBJ databases">
        <title>Talaromyces atroroseus IBT 11181 draft genome.</title>
        <authorList>
            <person name="Rasmussen K.B."/>
            <person name="Rasmussen S."/>
            <person name="Petersen B."/>
            <person name="Sicheritz-Ponten T."/>
            <person name="Mortensen U.H."/>
            <person name="Thrane U."/>
        </authorList>
    </citation>
    <scope>NUCLEOTIDE SEQUENCE [LARGE SCALE GENOMIC DNA]</scope>
    <source>
        <strain evidence="2 3">IBT 11181</strain>
    </source>
</reference>
<feature type="compositionally biased region" description="Low complexity" evidence="1">
    <location>
        <begin position="301"/>
        <end position="316"/>
    </location>
</feature>
<feature type="region of interest" description="Disordered" evidence="1">
    <location>
        <begin position="181"/>
        <end position="231"/>
    </location>
</feature>
<feature type="compositionally biased region" description="Polar residues" evidence="1">
    <location>
        <begin position="318"/>
        <end position="332"/>
    </location>
</feature>
<gene>
    <name evidence="2" type="ORF">UA08_00358</name>
</gene>
<dbReference type="RefSeq" id="XP_020124122.1">
    <property type="nucleotide sequence ID" value="XM_020260155.1"/>
</dbReference>
<dbReference type="OrthoDB" id="5385072at2759"/>
<keyword evidence="3" id="KW-1185">Reference proteome</keyword>
<feature type="compositionally biased region" description="Low complexity" evidence="1">
    <location>
        <begin position="97"/>
        <end position="108"/>
    </location>
</feature>
<evidence type="ECO:0000256" key="1">
    <source>
        <dbReference type="SAM" id="MobiDB-lite"/>
    </source>
</evidence>